<dbReference type="PANTHER" id="PTHR43227">
    <property type="entry name" value="BLL4140 PROTEIN"/>
    <property type="match status" value="1"/>
</dbReference>
<dbReference type="PROSITE" id="PS50928">
    <property type="entry name" value="ABC_TM1"/>
    <property type="match status" value="1"/>
</dbReference>
<protein>
    <submittedName>
        <fullName evidence="10">Alpha-glucoside ABC transporter permease</fullName>
    </submittedName>
</protein>
<feature type="domain" description="ABC transmembrane type-1" evidence="9">
    <location>
        <begin position="105"/>
        <end position="323"/>
    </location>
</feature>
<keyword evidence="6 8" id="KW-1133">Transmembrane helix</keyword>
<dbReference type="PANTHER" id="PTHR43227:SF8">
    <property type="entry name" value="DIACETYLCHITOBIOSE UPTAKE SYSTEM PERMEASE PROTEIN DASB"/>
    <property type="match status" value="1"/>
</dbReference>
<evidence type="ECO:0000313" key="10">
    <source>
        <dbReference type="EMBL" id="KPN62560.1"/>
    </source>
</evidence>
<dbReference type="Gene3D" id="1.10.3720.10">
    <property type="entry name" value="MetI-like"/>
    <property type="match status" value="1"/>
</dbReference>
<evidence type="ECO:0000313" key="11">
    <source>
        <dbReference type="Proteomes" id="UP000050471"/>
    </source>
</evidence>
<proteinExistence type="inferred from homology"/>
<feature type="transmembrane region" description="Helical" evidence="8">
    <location>
        <begin position="109"/>
        <end position="130"/>
    </location>
</feature>
<dbReference type="EMBL" id="LKBA01000019">
    <property type="protein sequence ID" value="KPN62560.1"/>
    <property type="molecule type" value="Genomic_DNA"/>
</dbReference>
<feature type="transmembrane region" description="Helical" evidence="8">
    <location>
        <begin position="256"/>
        <end position="281"/>
    </location>
</feature>
<dbReference type="Proteomes" id="UP000050471">
    <property type="component" value="Unassembled WGS sequence"/>
</dbReference>
<keyword evidence="5 8" id="KW-0812">Transmembrane</keyword>
<evidence type="ECO:0000256" key="7">
    <source>
        <dbReference type="ARBA" id="ARBA00023136"/>
    </source>
</evidence>
<feature type="transmembrane region" description="Helical" evidence="8">
    <location>
        <begin position="50"/>
        <end position="72"/>
    </location>
</feature>
<dbReference type="RefSeq" id="WP_055192379.1">
    <property type="nucleotide sequence ID" value="NZ_FPBS01000045.1"/>
</dbReference>
<comment type="subcellular location">
    <subcellularLocation>
        <location evidence="1 8">Cell membrane</location>
        <topology evidence="1 8">Multi-pass membrane protein</topology>
    </subcellularLocation>
</comment>
<evidence type="ECO:0000256" key="1">
    <source>
        <dbReference type="ARBA" id="ARBA00004651"/>
    </source>
</evidence>
<accession>A0A0P7JN88</accession>
<dbReference type="CDD" id="cd06261">
    <property type="entry name" value="TM_PBP2"/>
    <property type="match status" value="1"/>
</dbReference>
<keyword evidence="7 8" id="KW-0472">Membrane</keyword>
<evidence type="ECO:0000256" key="3">
    <source>
        <dbReference type="ARBA" id="ARBA00022448"/>
    </source>
</evidence>
<sequence>MAQIFAVTGLIVISLSVCAGYFFLSNFVLDCCLPGRGKNARRNLRWGGLIRPWLFLLPALGLLLIYLVYPVFQTLRLSVMDVGGNWVGGDNYVWLARDDKFRESLGNNILWLMVVPAVSTALGLVLAGVTNRIRWGGVVQSLIFMPMVISFVSAAVIWKFVYAYRGAGQGDQIGLLNAIVTGAGGAPQAWIATPIWNTFFLMAILIWIQTGFAMVVLSAALKTLPSDTQEAARLDGAGTFRIFVQIQLPQIRGMIAVVWTTITVTVLKVFDIVFAMTNGQWGTQVLANLMYDWMFRAADPGRASAVAVVIMLLVTPVMVWMIRSTGRASR</sequence>
<evidence type="ECO:0000256" key="8">
    <source>
        <dbReference type="RuleBase" id="RU363032"/>
    </source>
</evidence>
<keyword evidence="11" id="KW-1185">Reference proteome</keyword>
<dbReference type="AlphaFoldDB" id="A0A0P7JN88"/>
<evidence type="ECO:0000256" key="5">
    <source>
        <dbReference type="ARBA" id="ARBA00022692"/>
    </source>
</evidence>
<comment type="similarity">
    <text evidence="2 8">Belongs to the binding-protein-dependent transport system permease family.</text>
</comment>
<feature type="transmembrane region" description="Helical" evidence="8">
    <location>
        <begin position="199"/>
        <end position="221"/>
    </location>
</feature>
<feature type="transmembrane region" description="Helical" evidence="8">
    <location>
        <begin position="301"/>
        <end position="322"/>
    </location>
</feature>
<comment type="caution">
    <text evidence="10">The sequence shown here is derived from an EMBL/GenBank/DDBJ whole genome shotgun (WGS) entry which is preliminary data.</text>
</comment>
<evidence type="ECO:0000256" key="4">
    <source>
        <dbReference type="ARBA" id="ARBA00022475"/>
    </source>
</evidence>
<dbReference type="GO" id="GO:0005886">
    <property type="term" value="C:plasma membrane"/>
    <property type="evidence" value="ECO:0007669"/>
    <property type="project" value="UniProtKB-SubCell"/>
</dbReference>
<keyword evidence="3 8" id="KW-0813">Transport</keyword>
<feature type="transmembrane region" description="Helical" evidence="8">
    <location>
        <begin position="142"/>
        <end position="161"/>
    </location>
</feature>
<evidence type="ECO:0000259" key="9">
    <source>
        <dbReference type="PROSITE" id="PS50928"/>
    </source>
</evidence>
<dbReference type="OrthoDB" id="9805974at2"/>
<dbReference type="SUPFAM" id="SSF161098">
    <property type="entry name" value="MetI-like"/>
    <property type="match status" value="1"/>
</dbReference>
<name>A0A0P7JN88_9RHOB</name>
<dbReference type="InterPro" id="IPR035906">
    <property type="entry name" value="MetI-like_sf"/>
</dbReference>
<gene>
    <name evidence="10" type="ORF">AKJ29_10160</name>
</gene>
<evidence type="ECO:0000256" key="2">
    <source>
        <dbReference type="ARBA" id="ARBA00009306"/>
    </source>
</evidence>
<dbReference type="STRING" id="154981.AKJ29_10160"/>
<dbReference type="Pfam" id="PF00528">
    <property type="entry name" value="BPD_transp_1"/>
    <property type="match status" value="1"/>
</dbReference>
<dbReference type="InterPro" id="IPR050809">
    <property type="entry name" value="UgpAE/MalFG_permease"/>
</dbReference>
<evidence type="ECO:0000256" key="6">
    <source>
        <dbReference type="ARBA" id="ARBA00022989"/>
    </source>
</evidence>
<dbReference type="GO" id="GO:0055085">
    <property type="term" value="P:transmembrane transport"/>
    <property type="evidence" value="ECO:0007669"/>
    <property type="project" value="InterPro"/>
</dbReference>
<dbReference type="InterPro" id="IPR000515">
    <property type="entry name" value="MetI-like"/>
</dbReference>
<reference evidence="10 11" key="1">
    <citation type="submission" date="2015-09" db="EMBL/GenBank/DDBJ databases">
        <title>Draft genome sequence of Aliiroseovarius crassostreae CV919-312TSm, the causative agent of Roseovarius Oyster Disease (formerly Juvenile Oyster Disease).</title>
        <authorList>
            <person name="Kessner L."/>
            <person name="Spinard E."/>
            <person name="Nelson D."/>
        </authorList>
    </citation>
    <scope>NUCLEOTIDE SEQUENCE [LARGE SCALE GENOMIC DNA]</scope>
    <source>
        <strain evidence="10 11">CV919-312</strain>
    </source>
</reference>
<feature type="transmembrane region" description="Helical" evidence="8">
    <location>
        <begin position="6"/>
        <end position="29"/>
    </location>
</feature>
<keyword evidence="4" id="KW-1003">Cell membrane</keyword>
<organism evidence="10 11">
    <name type="scientific">Aliiroseovarius crassostreae</name>
    <dbReference type="NCBI Taxonomy" id="154981"/>
    <lineage>
        <taxon>Bacteria</taxon>
        <taxon>Pseudomonadati</taxon>
        <taxon>Pseudomonadota</taxon>
        <taxon>Alphaproteobacteria</taxon>
        <taxon>Rhodobacterales</taxon>
        <taxon>Paracoccaceae</taxon>
        <taxon>Aliiroseovarius</taxon>
    </lineage>
</organism>